<dbReference type="Proteomes" id="UP000219167">
    <property type="component" value="Unassembled WGS sequence"/>
</dbReference>
<organism evidence="3 4">
    <name type="scientific">Rhizobium subbaraonis</name>
    <dbReference type="NCBI Taxonomy" id="908946"/>
    <lineage>
        <taxon>Bacteria</taxon>
        <taxon>Pseudomonadati</taxon>
        <taxon>Pseudomonadota</taxon>
        <taxon>Alphaproteobacteria</taxon>
        <taxon>Hyphomicrobiales</taxon>
        <taxon>Rhizobiaceae</taxon>
        <taxon>Rhizobium/Agrobacterium group</taxon>
        <taxon>Rhizobium</taxon>
    </lineage>
</organism>
<feature type="region of interest" description="Disordered" evidence="2">
    <location>
        <begin position="168"/>
        <end position="188"/>
    </location>
</feature>
<keyword evidence="4" id="KW-1185">Reference proteome</keyword>
<proteinExistence type="predicted"/>
<sequence length="188" mass="20422">MHDFDDVDPALFGLPATRPVYDGFAAGARWCDGGAAAVLDLKSEADGDPLADMQAMLSQMTKELRERFQRFQSQKRSAEQMADEAADEAGRKLGQADAKAAIEAVSLIVRTLEKIDSLQRTVMSERRDAEERQGEVADIDALIAEFDRRVEAKARAYLEMWKAEHGTCAERTEGGAVSGSGADGKNGP</sequence>
<name>A0A285U177_9HYPH</name>
<keyword evidence="1" id="KW-0175">Coiled coil</keyword>
<gene>
    <name evidence="3" type="ORF">SAMN05892877_101428</name>
</gene>
<evidence type="ECO:0000313" key="4">
    <source>
        <dbReference type="Proteomes" id="UP000219167"/>
    </source>
</evidence>
<evidence type="ECO:0000313" key="3">
    <source>
        <dbReference type="EMBL" id="SOC35582.1"/>
    </source>
</evidence>
<dbReference type="RefSeq" id="WP_141402001.1">
    <property type="nucleotide sequence ID" value="NZ_OBQD01000001.1"/>
</dbReference>
<dbReference type="AlphaFoldDB" id="A0A285U177"/>
<protein>
    <submittedName>
        <fullName evidence="3">Uncharacterized protein</fullName>
    </submittedName>
</protein>
<evidence type="ECO:0000256" key="2">
    <source>
        <dbReference type="SAM" id="MobiDB-lite"/>
    </source>
</evidence>
<feature type="coiled-coil region" evidence="1">
    <location>
        <begin position="61"/>
        <end position="88"/>
    </location>
</feature>
<feature type="compositionally biased region" description="Gly residues" evidence="2">
    <location>
        <begin position="176"/>
        <end position="188"/>
    </location>
</feature>
<reference evidence="3 4" key="1">
    <citation type="submission" date="2017-08" db="EMBL/GenBank/DDBJ databases">
        <authorList>
            <person name="de Groot N.N."/>
        </authorList>
    </citation>
    <scope>NUCLEOTIDE SEQUENCE [LARGE SCALE GENOMIC DNA]</scope>
    <source>
        <strain evidence="3 4">JC85</strain>
    </source>
</reference>
<dbReference type="OrthoDB" id="8419440at2"/>
<dbReference type="EMBL" id="OBQD01000001">
    <property type="protein sequence ID" value="SOC35582.1"/>
    <property type="molecule type" value="Genomic_DNA"/>
</dbReference>
<evidence type="ECO:0000256" key="1">
    <source>
        <dbReference type="SAM" id="Coils"/>
    </source>
</evidence>
<accession>A0A285U177</accession>